<evidence type="ECO:0000256" key="1">
    <source>
        <dbReference type="SAM" id="MobiDB-lite"/>
    </source>
</evidence>
<gene>
    <name evidence="2" type="ORF">JI435_026880</name>
</gene>
<protein>
    <submittedName>
        <fullName evidence="2">Uncharacterized protein</fullName>
    </submittedName>
</protein>
<name>A0A7U2EXI7_PHANO</name>
<dbReference type="RefSeq" id="XP_001793287.1">
    <property type="nucleotide sequence ID" value="XM_001793235.1"/>
</dbReference>
<dbReference type="Proteomes" id="UP000663193">
    <property type="component" value="Chromosome 5"/>
</dbReference>
<evidence type="ECO:0000313" key="2">
    <source>
        <dbReference type="EMBL" id="QRC94946.1"/>
    </source>
</evidence>
<dbReference type="OMA" id="LHLWGHR"/>
<evidence type="ECO:0000313" key="3">
    <source>
        <dbReference type="Proteomes" id="UP000663193"/>
    </source>
</evidence>
<sequence>MSGGPWLANIANNPNINRDPPPHPHNAPPAGAPPPQQGGPHVVVEQHHQQAPIYGPPIGVGIGAPAFAPPFGVGVGIGAFPQPFFPHCGTMDPAMFGMAHGMQGPLAPIRAGNFMPGAEGGIGFGLHAAGGVPFPPPPPGAMAGVVPPFMPAQPLWNGGGLAFGNVPAMGMGGGMPGMMGMGMPGMMGMGMGMGMGIMGGNTMHTRPAPMVHDGNMGFTAQPEQQDPTQIAGGIPPGVTMIEPAEHTIAIHIKGNVCPWLSPGAQFQVEPLGFSSSTGLNRVIKVLNDNKPEDECENMAITECIELGNGMWEKGQTFKFNDAVSRVLTMGDAGWDNTRNRENGQSLHLWCHRI</sequence>
<dbReference type="OrthoDB" id="10057496at2759"/>
<dbReference type="AlphaFoldDB" id="A0A7U2EXI7"/>
<dbReference type="VEuPathDB" id="FungiDB:JI435_026880"/>
<feature type="region of interest" description="Disordered" evidence="1">
    <location>
        <begin position="1"/>
        <end position="42"/>
    </location>
</feature>
<reference evidence="3" key="1">
    <citation type="journal article" date="2021" name="BMC Genomics">
        <title>Chromosome-level genome assembly and manually-curated proteome of model necrotroph Parastagonospora nodorum Sn15 reveals a genome-wide trove of candidate effector homologs, and redundancy of virulence-related functions within an accessory chromosome.</title>
        <authorList>
            <person name="Bertazzoni S."/>
            <person name="Jones D.A.B."/>
            <person name="Phan H.T."/>
            <person name="Tan K.-C."/>
            <person name="Hane J.K."/>
        </authorList>
    </citation>
    <scope>NUCLEOTIDE SEQUENCE [LARGE SCALE GENOMIC DNA]</scope>
    <source>
        <strain evidence="3">SN15 / ATCC MYA-4574 / FGSC 10173)</strain>
    </source>
</reference>
<dbReference type="KEGG" id="pno:SNOG_02688"/>
<proteinExistence type="predicted"/>
<dbReference type="EMBL" id="CP069027">
    <property type="protein sequence ID" value="QRC94946.1"/>
    <property type="molecule type" value="Genomic_DNA"/>
</dbReference>
<organism evidence="2 3">
    <name type="scientific">Phaeosphaeria nodorum (strain SN15 / ATCC MYA-4574 / FGSC 10173)</name>
    <name type="common">Glume blotch fungus</name>
    <name type="synonym">Parastagonospora nodorum</name>
    <dbReference type="NCBI Taxonomy" id="321614"/>
    <lineage>
        <taxon>Eukaryota</taxon>
        <taxon>Fungi</taxon>
        <taxon>Dikarya</taxon>
        <taxon>Ascomycota</taxon>
        <taxon>Pezizomycotina</taxon>
        <taxon>Dothideomycetes</taxon>
        <taxon>Pleosporomycetidae</taxon>
        <taxon>Pleosporales</taxon>
        <taxon>Pleosporineae</taxon>
        <taxon>Phaeosphaeriaceae</taxon>
        <taxon>Parastagonospora</taxon>
    </lineage>
</organism>
<keyword evidence="3" id="KW-1185">Reference proteome</keyword>
<accession>A0A7U2EXI7</accession>
<feature type="compositionally biased region" description="Pro residues" evidence="1">
    <location>
        <begin position="23"/>
        <end position="37"/>
    </location>
</feature>